<dbReference type="SUPFAM" id="SSF52540">
    <property type="entry name" value="P-loop containing nucleoside triphosphate hydrolases"/>
    <property type="match status" value="2"/>
</dbReference>
<dbReference type="CDD" id="cd03215">
    <property type="entry name" value="ABC_Carb_Monos_II"/>
    <property type="match status" value="1"/>
</dbReference>
<dbReference type="Proteomes" id="UP000266328">
    <property type="component" value="Unassembled WGS sequence"/>
</dbReference>
<dbReference type="CDD" id="cd03216">
    <property type="entry name" value="ABC_Carb_Monos_I"/>
    <property type="match status" value="1"/>
</dbReference>
<dbReference type="GO" id="GO:0016887">
    <property type="term" value="F:ATP hydrolysis activity"/>
    <property type="evidence" value="ECO:0007669"/>
    <property type="project" value="InterPro"/>
</dbReference>
<dbReference type="OrthoDB" id="9771863at2"/>
<gene>
    <name evidence="4" type="ORF">SMC7_05690</name>
</gene>
<dbReference type="InterPro" id="IPR050107">
    <property type="entry name" value="ABC_carbohydrate_import_ATPase"/>
</dbReference>
<dbReference type="Pfam" id="PF00005">
    <property type="entry name" value="ABC_tran"/>
    <property type="match status" value="2"/>
</dbReference>
<evidence type="ECO:0000256" key="2">
    <source>
        <dbReference type="ARBA" id="ARBA00022840"/>
    </source>
</evidence>
<dbReference type="GO" id="GO:0005524">
    <property type="term" value="F:ATP binding"/>
    <property type="evidence" value="ECO:0007669"/>
    <property type="project" value="UniProtKB-KW"/>
</dbReference>
<dbReference type="InterPro" id="IPR003593">
    <property type="entry name" value="AAA+_ATPase"/>
</dbReference>
<dbReference type="InterPro" id="IPR003439">
    <property type="entry name" value="ABC_transporter-like_ATP-bd"/>
</dbReference>
<name>A0A398CZC9_9BACT</name>
<dbReference type="PANTHER" id="PTHR43790">
    <property type="entry name" value="CARBOHYDRATE TRANSPORT ATP-BINDING PROTEIN MG119-RELATED"/>
    <property type="match status" value="1"/>
</dbReference>
<evidence type="ECO:0000259" key="3">
    <source>
        <dbReference type="PROSITE" id="PS50893"/>
    </source>
</evidence>
<dbReference type="InterPro" id="IPR017871">
    <property type="entry name" value="ABC_transporter-like_CS"/>
</dbReference>
<proteinExistence type="predicted"/>
<keyword evidence="2 4" id="KW-0067">ATP-binding</keyword>
<evidence type="ECO:0000313" key="5">
    <source>
        <dbReference type="Proteomes" id="UP000266328"/>
    </source>
</evidence>
<dbReference type="Gene3D" id="3.40.50.300">
    <property type="entry name" value="P-loop containing nucleotide triphosphate hydrolases"/>
    <property type="match status" value="2"/>
</dbReference>
<dbReference type="SMART" id="SM00382">
    <property type="entry name" value="AAA"/>
    <property type="match status" value="2"/>
</dbReference>
<reference evidence="4 5" key="1">
    <citation type="submission" date="2018-09" db="EMBL/GenBank/DDBJ databases">
        <title>Discovery and Ecogenomic Context for Candidatus Cryosericales, a Global Caldiserica Order Active in Thawing Permafrost.</title>
        <authorList>
            <person name="Martinez M.A."/>
            <person name="Woodcroft B.J."/>
            <person name="Ignacio Espinoza J.C."/>
            <person name="Zayed A."/>
            <person name="Singleton C.M."/>
            <person name="Boyd J."/>
            <person name="Li Y.-F."/>
            <person name="Purvine S."/>
            <person name="Maughan H."/>
            <person name="Hodgkins S.B."/>
            <person name="Anderson D."/>
            <person name="Sederholm M."/>
            <person name="Temperton B."/>
            <person name="Saleska S.R."/>
            <person name="Tyson G.W."/>
            <person name="Rich V.I."/>
        </authorList>
    </citation>
    <scope>NUCLEOTIDE SEQUENCE [LARGE SCALE GENOMIC DNA]</scope>
    <source>
        <strain evidence="4 5">SMC7</strain>
    </source>
</reference>
<keyword evidence="5" id="KW-1185">Reference proteome</keyword>
<comment type="caution">
    <text evidence="4">The sequence shown here is derived from an EMBL/GenBank/DDBJ whole genome shotgun (WGS) entry which is preliminary data.</text>
</comment>
<sequence>MKALEVRSISKMFPGNLANDNISFSVEKGEIFAIVGENGAGKSTLMNIIYGIYTPSGGDLLVNENEVKIRSVEDAIKLRMGMVHQEFMLIPRFTVTQNIVIGDEPHKGIFFDYGRAVREVRELSERVSLTVDATALAGDLPVGVQQRVEILKVLRRGAEILIFDEPTAVLTPEETVELFVTMRKLQTEGKTILFISHKLKEVMEIADRIAVLRRGKLQGIVNKKDTTEEELARMMVGRNVVLEIPKVDVEVGPVAFACHDLHVRNKRGYEAVKGMSFDVHGGEVVGIAGVQGNGQDELVNAMIGFSHPVSGSMELNGKNMRMVTTAQLRKEGMSYITEDRARRGLVMPYTIRENAVMGQHLARPFSKGIRMDYDKVGEFAEGKVKEYDIRPGDVYDTAGSLSGGNQQKLILARELSLPHNFLIASQPTRGLDVGATEFVYRKLLEEKKAGKAILLISLELSEILGLSDRILVMFEGRIVGETTPDKTTEEALGLLMLGVGNDKKVQS</sequence>
<dbReference type="PROSITE" id="PS00211">
    <property type="entry name" value="ABC_TRANSPORTER_1"/>
    <property type="match status" value="1"/>
</dbReference>
<accession>A0A398CZC9</accession>
<dbReference type="AlphaFoldDB" id="A0A398CZC9"/>
<feature type="domain" description="ABC transporter" evidence="3">
    <location>
        <begin position="256"/>
        <end position="500"/>
    </location>
</feature>
<evidence type="ECO:0000313" key="4">
    <source>
        <dbReference type="EMBL" id="RIE05888.1"/>
    </source>
</evidence>
<feature type="domain" description="ABC transporter" evidence="3">
    <location>
        <begin position="4"/>
        <end position="239"/>
    </location>
</feature>
<dbReference type="EMBL" id="QXIS01000032">
    <property type="protein sequence ID" value="RIE05888.1"/>
    <property type="molecule type" value="Genomic_DNA"/>
</dbReference>
<organism evidence="4 5">
    <name type="scientific">Candidatus Cryosericum terrychapinii</name>
    <dbReference type="NCBI Taxonomy" id="2290919"/>
    <lineage>
        <taxon>Bacteria</taxon>
        <taxon>Pseudomonadati</taxon>
        <taxon>Caldisericota/Cryosericota group</taxon>
        <taxon>Candidatus Cryosericota</taxon>
        <taxon>Candidatus Cryosericia</taxon>
        <taxon>Candidatus Cryosericales</taxon>
        <taxon>Candidatus Cryosericaceae</taxon>
        <taxon>Candidatus Cryosericum</taxon>
    </lineage>
</organism>
<evidence type="ECO:0000256" key="1">
    <source>
        <dbReference type="ARBA" id="ARBA00022741"/>
    </source>
</evidence>
<dbReference type="InterPro" id="IPR027417">
    <property type="entry name" value="P-loop_NTPase"/>
</dbReference>
<dbReference type="PANTHER" id="PTHR43790:SF4">
    <property type="entry name" value="GUANOSINE IMPORT ATP-BINDING PROTEIN NUPO"/>
    <property type="match status" value="1"/>
</dbReference>
<keyword evidence="1" id="KW-0547">Nucleotide-binding</keyword>
<protein>
    <submittedName>
        <fullName evidence="4">ABC transporter ATP-binding protein</fullName>
    </submittedName>
</protein>
<dbReference type="RefSeq" id="WP_119089381.1">
    <property type="nucleotide sequence ID" value="NZ_QXIS01000032.1"/>
</dbReference>
<dbReference type="PROSITE" id="PS50893">
    <property type="entry name" value="ABC_TRANSPORTER_2"/>
    <property type="match status" value="2"/>
</dbReference>